<feature type="compositionally biased region" description="Gly residues" evidence="3">
    <location>
        <begin position="498"/>
        <end position="510"/>
    </location>
</feature>
<dbReference type="InterPro" id="IPR008967">
    <property type="entry name" value="p53-like_TF_DNA-bd_sf"/>
</dbReference>
<proteinExistence type="predicted"/>
<evidence type="ECO:0000256" key="3">
    <source>
        <dbReference type="SAM" id="MobiDB-lite"/>
    </source>
</evidence>
<dbReference type="Pfam" id="PF05224">
    <property type="entry name" value="NDT80_PhoG"/>
    <property type="match status" value="1"/>
</dbReference>
<evidence type="ECO:0000313" key="6">
    <source>
        <dbReference type="Proteomes" id="UP001152607"/>
    </source>
</evidence>
<keyword evidence="6" id="KW-1185">Reference proteome</keyword>
<dbReference type="Gene3D" id="2.60.40.1390">
    <property type="entry name" value="NDT80 DNA-binding domain"/>
    <property type="match status" value="1"/>
</dbReference>
<dbReference type="PANTHER" id="PTHR35144:SF2">
    <property type="entry name" value="MEIOSIS-SPECIFIC TRANSCRIPTION FACTOR NDT80"/>
    <property type="match status" value="1"/>
</dbReference>
<feature type="compositionally biased region" description="Low complexity" evidence="3">
    <location>
        <begin position="84"/>
        <end position="106"/>
    </location>
</feature>
<feature type="region of interest" description="Disordered" evidence="3">
    <location>
        <begin position="380"/>
        <end position="413"/>
    </location>
</feature>
<reference evidence="5" key="1">
    <citation type="submission" date="2023-01" db="EMBL/GenBank/DDBJ databases">
        <authorList>
            <person name="Van Ghelder C."/>
            <person name="Rancurel C."/>
        </authorList>
    </citation>
    <scope>NUCLEOTIDE SEQUENCE</scope>
    <source>
        <strain evidence="5">CNCM I-4278</strain>
    </source>
</reference>
<name>A0A9W4XMW5_9PLEO</name>
<dbReference type="PANTHER" id="PTHR35144">
    <property type="entry name" value="MEIOSIS-SPECIFIC TRANSCRIPTION FACTOR NDT80"/>
    <property type="match status" value="1"/>
</dbReference>
<evidence type="ECO:0000259" key="4">
    <source>
        <dbReference type="PROSITE" id="PS51517"/>
    </source>
</evidence>
<dbReference type="GO" id="GO:0003700">
    <property type="term" value="F:DNA-binding transcription factor activity"/>
    <property type="evidence" value="ECO:0007669"/>
    <property type="project" value="UniProtKB-UniRule"/>
</dbReference>
<dbReference type="OrthoDB" id="2288358at2759"/>
<organism evidence="5 6">
    <name type="scientific">Periconia digitata</name>
    <dbReference type="NCBI Taxonomy" id="1303443"/>
    <lineage>
        <taxon>Eukaryota</taxon>
        <taxon>Fungi</taxon>
        <taxon>Dikarya</taxon>
        <taxon>Ascomycota</taxon>
        <taxon>Pezizomycotina</taxon>
        <taxon>Dothideomycetes</taxon>
        <taxon>Pleosporomycetidae</taxon>
        <taxon>Pleosporales</taxon>
        <taxon>Massarineae</taxon>
        <taxon>Periconiaceae</taxon>
        <taxon>Periconia</taxon>
    </lineage>
</organism>
<accession>A0A9W4XMW5</accession>
<feature type="region of interest" description="Disordered" evidence="3">
    <location>
        <begin position="474"/>
        <end position="516"/>
    </location>
</feature>
<dbReference type="PROSITE" id="PS51517">
    <property type="entry name" value="NDT80"/>
    <property type="match status" value="1"/>
</dbReference>
<feature type="compositionally biased region" description="Polar residues" evidence="3">
    <location>
        <begin position="393"/>
        <end position="410"/>
    </location>
</feature>
<dbReference type="GO" id="GO:0045944">
    <property type="term" value="P:positive regulation of transcription by RNA polymerase II"/>
    <property type="evidence" value="ECO:0007669"/>
    <property type="project" value="TreeGrafter"/>
</dbReference>
<feature type="domain" description="NDT80" evidence="4">
    <location>
        <begin position="183"/>
        <end position="488"/>
    </location>
</feature>
<dbReference type="EMBL" id="CAOQHR010000007">
    <property type="protein sequence ID" value="CAI6337443.1"/>
    <property type="molecule type" value="Genomic_DNA"/>
</dbReference>
<dbReference type="InterPro" id="IPR024061">
    <property type="entry name" value="NDT80_DNA-bd_dom"/>
</dbReference>
<gene>
    <name evidence="5" type="ORF">PDIGIT_LOCUS10555</name>
</gene>
<dbReference type="InterPro" id="IPR037141">
    <property type="entry name" value="NDT80_DNA-bd_dom_sf"/>
</dbReference>
<evidence type="ECO:0000313" key="5">
    <source>
        <dbReference type="EMBL" id="CAI6337443.1"/>
    </source>
</evidence>
<dbReference type="InterPro" id="IPR052605">
    <property type="entry name" value="Fungal_trans_regulator"/>
</dbReference>
<dbReference type="GO" id="GO:0003677">
    <property type="term" value="F:DNA binding"/>
    <property type="evidence" value="ECO:0007669"/>
    <property type="project" value="UniProtKB-KW"/>
</dbReference>
<feature type="DNA-binding region" description="NDT80" evidence="2">
    <location>
        <begin position="183"/>
        <end position="488"/>
    </location>
</feature>
<keyword evidence="1 2" id="KW-0238">DNA-binding</keyword>
<feature type="region of interest" description="Disordered" evidence="3">
    <location>
        <begin position="135"/>
        <end position="212"/>
    </location>
</feature>
<feature type="region of interest" description="Disordered" evidence="3">
    <location>
        <begin position="53"/>
        <end position="107"/>
    </location>
</feature>
<dbReference type="GO" id="GO:0051321">
    <property type="term" value="P:meiotic cell cycle"/>
    <property type="evidence" value="ECO:0007669"/>
    <property type="project" value="TreeGrafter"/>
</dbReference>
<dbReference type="GO" id="GO:0000228">
    <property type="term" value="C:nuclear chromosome"/>
    <property type="evidence" value="ECO:0007669"/>
    <property type="project" value="TreeGrafter"/>
</dbReference>
<evidence type="ECO:0000256" key="2">
    <source>
        <dbReference type="PROSITE-ProRule" id="PRU00850"/>
    </source>
</evidence>
<feature type="compositionally biased region" description="Low complexity" evidence="3">
    <location>
        <begin position="53"/>
        <end position="70"/>
    </location>
</feature>
<protein>
    <recommendedName>
        <fullName evidence="4">NDT80 domain-containing protein</fullName>
    </recommendedName>
</protein>
<feature type="compositionally biased region" description="Low complexity" evidence="3">
    <location>
        <begin position="137"/>
        <end position="153"/>
    </location>
</feature>
<dbReference type="Proteomes" id="UP001152607">
    <property type="component" value="Unassembled WGS sequence"/>
</dbReference>
<feature type="compositionally biased region" description="Polar residues" evidence="3">
    <location>
        <begin position="176"/>
        <end position="198"/>
    </location>
</feature>
<comment type="caution">
    <text evidence="5">The sequence shown here is derived from an EMBL/GenBank/DDBJ whole genome shotgun (WGS) entry which is preliminary data.</text>
</comment>
<evidence type="ECO:0000256" key="1">
    <source>
        <dbReference type="ARBA" id="ARBA00023125"/>
    </source>
</evidence>
<sequence length="658" mass="70969">MNQVLQSPLPLASDDSFLQDQECSDSIGSHAHHPHQHTHSSFAAVPDLKRELSLGQSPSASHLSSSSIASRFPPYRSDPSYPQSTLLHTGSSPLSTPPSSNTSSLLGFNTPAPSPFAYSNSLPSSSNNTCSPFGYGSTMSSSRPPSMMTESSSAMLPPTRTSGLGHPVSPPLASSARDTYASSTPSLSRHTYPLSSPHTGGDLSRYSQDTPRTSLNTPIAIPHAYAPSVMAYNPAEGLQDSPPFHQQETYCDITSEGVLIVPNLEVKIEKGFFYSPDRVWTCYRRNYFAVNVHHGLAPSPSPNSRLYLTKTGSNKQAQQIQSFAVSLAAAVDGSTGKGVDLIQHTAKRDKGPQLTMKKELCAPTPPAKSNEHSNYALQNNYNQGNHFVGPQLPLQNVSDQDSSQQYSPATHTGKDKYQHVFERIQFKYATANNGKRRAQQQYYHLIVDLWANIQNPIDPEPNWVRVASRSSHPVVVRGRSPSHYKDETPHNSNNSRGTGSGGMGGPGHHGLGSNSGTTFSTYTSGLTRSGASGMGSGIYRGATYSLNPSPAGSHSVSSASSLSGGPVENLVGDHHMMDGEDVKLGDSHHDYQYYPAPIYEAKLESASLPHPDRRIKEEYPGNTHMSTGWPLGGGCGRFQGMETSRGYYPDIHTHATGY</sequence>
<dbReference type="AlphaFoldDB" id="A0A9W4XMW5"/>
<dbReference type="SUPFAM" id="SSF49417">
    <property type="entry name" value="p53-like transcription factors"/>
    <property type="match status" value="1"/>
</dbReference>